<dbReference type="PROSITE" id="PS50192">
    <property type="entry name" value="T_SNARE"/>
    <property type="match status" value="1"/>
</dbReference>
<dbReference type="GO" id="GO:0007165">
    <property type="term" value="P:signal transduction"/>
    <property type="evidence" value="ECO:0007669"/>
    <property type="project" value="UniProtKB-KW"/>
</dbReference>
<comment type="subcellular location">
    <subcellularLocation>
        <location evidence="1">Cell inner membrane</location>
        <topology evidence="1">Multi-pass membrane protein</topology>
    </subcellularLocation>
</comment>
<organism evidence="9 10">
    <name type="scientific">Terasakiella brassicae</name>
    <dbReference type="NCBI Taxonomy" id="1634917"/>
    <lineage>
        <taxon>Bacteria</taxon>
        <taxon>Pseudomonadati</taxon>
        <taxon>Pseudomonadota</taxon>
        <taxon>Alphaproteobacteria</taxon>
        <taxon>Rhodospirillales</taxon>
        <taxon>Terasakiellaceae</taxon>
        <taxon>Terasakiella</taxon>
    </lineage>
</organism>
<evidence type="ECO:0000256" key="4">
    <source>
        <dbReference type="ARBA" id="ARBA00029447"/>
    </source>
</evidence>
<evidence type="ECO:0000256" key="2">
    <source>
        <dbReference type="ARBA" id="ARBA00022519"/>
    </source>
</evidence>
<feature type="transmembrane region" description="Helical" evidence="6">
    <location>
        <begin position="38"/>
        <end position="58"/>
    </location>
</feature>
<evidence type="ECO:0000256" key="5">
    <source>
        <dbReference type="PROSITE-ProRule" id="PRU00284"/>
    </source>
</evidence>
<gene>
    <name evidence="9" type="ORF">GCM10011332_24340</name>
</gene>
<protein>
    <submittedName>
        <fullName evidence="9">Chemotaxis protein</fullName>
    </submittedName>
</protein>
<reference evidence="9" key="1">
    <citation type="journal article" date="2014" name="Int. J. Syst. Evol. Microbiol.">
        <title>Complete genome sequence of Corynebacterium casei LMG S-19264T (=DSM 44701T), isolated from a smear-ripened cheese.</title>
        <authorList>
            <consortium name="US DOE Joint Genome Institute (JGI-PGF)"/>
            <person name="Walter F."/>
            <person name="Albersmeier A."/>
            <person name="Kalinowski J."/>
            <person name="Ruckert C."/>
        </authorList>
    </citation>
    <scope>NUCLEOTIDE SEQUENCE</scope>
    <source>
        <strain evidence="9">CGMCC 1.15254</strain>
    </source>
</reference>
<feature type="domain" description="T-SNARE coiled-coil homology" evidence="8">
    <location>
        <begin position="333"/>
        <end position="395"/>
    </location>
</feature>
<dbReference type="RefSeq" id="WP_188665551.1">
    <property type="nucleotide sequence ID" value="NZ_BMHV01000018.1"/>
</dbReference>
<dbReference type="SMART" id="SM00283">
    <property type="entry name" value="MA"/>
    <property type="match status" value="1"/>
</dbReference>
<accession>A0A917C5T4</accession>
<dbReference type="InterPro" id="IPR004089">
    <property type="entry name" value="MCPsignal_dom"/>
</dbReference>
<dbReference type="AlphaFoldDB" id="A0A917C5T4"/>
<dbReference type="Pfam" id="PF00015">
    <property type="entry name" value="MCPsignal"/>
    <property type="match status" value="1"/>
</dbReference>
<dbReference type="GO" id="GO:0006935">
    <property type="term" value="P:chemotaxis"/>
    <property type="evidence" value="ECO:0007669"/>
    <property type="project" value="InterPro"/>
</dbReference>
<dbReference type="GO" id="GO:0004888">
    <property type="term" value="F:transmembrane signaling receptor activity"/>
    <property type="evidence" value="ECO:0007669"/>
    <property type="project" value="InterPro"/>
</dbReference>
<dbReference type="Gene3D" id="1.10.287.950">
    <property type="entry name" value="Methyl-accepting chemotaxis protein"/>
    <property type="match status" value="1"/>
</dbReference>
<name>A0A917C5T4_9PROT</name>
<evidence type="ECO:0000256" key="6">
    <source>
        <dbReference type="SAM" id="Phobius"/>
    </source>
</evidence>
<dbReference type="PROSITE" id="PS50111">
    <property type="entry name" value="CHEMOTAXIS_TRANSDUC_2"/>
    <property type="match status" value="1"/>
</dbReference>
<dbReference type="Proteomes" id="UP000632498">
    <property type="component" value="Unassembled WGS sequence"/>
</dbReference>
<dbReference type="PANTHER" id="PTHR32089:SF112">
    <property type="entry name" value="LYSOZYME-LIKE PROTEIN-RELATED"/>
    <property type="match status" value="1"/>
</dbReference>
<dbReference type="PANTHER" id="PTHR32089">
    <property type="entry name" value="METHYL-ACCEPTING CHEMOTAXIS PROTEIN MCPB"/>
    <property type="match status" value="1"/>
</dbReference>
<dbReference type="SUPFAM" id="SSF58104">
    <property type="entry name" value="Methyl-accepting chemotaxis protein (MCP) signaling domain"/>
    <property type="match status" value="1"/>
</dbReference>
<evidence type="ECO:0000259" key="7">
    <source>
        <dbReference type="PROSITE" id="PS50111"/>
    </source>
</evidence>
<dbReference type="PRINTS" id="PR00260">
    <property type="entry name" value="CHEMTRNSDUCR"/>
</dbReference>
<dbReference type="InterPro" id="IPR000727">
    <property type="entry name" value="T_SNARE_dom"/>
</dbReference>
<evidence type="ECO:0000313" key="9">
    <source>
        <dbReference type="EMBL" id="GGF69283.1"/>
    </source>
</evidence>
<evidence type="ECO:0000313" key="10">
    <source>
        <dbReference type="Proteomes" id="UP000632498"/>
    </source>
</evidence>
<keyword evidence="2" id="KW-1003">Cell membrane</keyword>
<dbReference type="EMBL" id="BMHV01000018">
    <property type="protein sequence ID" value="GGF69283.1"/>
    <property type="molecule type" value="Genomic_DNA"/>
</dbReference>
<comment type="caution">
    <text evidence="9">The sequence shown here is derived from an EMBL/GenBank/DDBJ whole genome shotgun (WGS) entry which is preliminary data.</text>
</comment>
<feature type="transmembrane region" description="Helical" evidence="6">
    <location>
        <begin position="12"/>
        <end position="32"/>
    </location>
</feature>
<keyword evidence="6" id="KW-0472">Membrane</keyword>
<sequence length="434" mass="45523">MTSSSSPSKSKGNVFSYLGVASLVALFVQMVVTTGFSIIPALLIVVALVFVLFGVFAGSGTASLGAGSAIDEVIHVCNEIDQGNFEARITRGAHGKEQEMFDAVNAAIDRTDAFVREAAAAMEHVAQKKYYRTIIETGMTGAFLKGSRDINGSIANLADMQKSALTLQGQVNTVVERVIDNAKSIVSEAENMGKRIDKSSSGTIDVADSAIQTSESITLVAAATEELASSVAEITRQVSYASETSQLAMTNVNSIQEDITALSTEARNIGEVIQLISDIAAKTNLLALNATVEASRAGEAGKGFAVVAAEVKNLADQTAKATDRIAQQIGNIQDATEEVVRKSGEIYHTINEINEVSSAIAAAVEEQGAATNDISEKVGIVADQSSKVSDRIGDIAQASAGSYAGAITVIWAAGDQIDPVRELDDDLKKFFSML</sequence>
<keyword evidence="2" id="KW-0997">Cell inner membrane</keyword>
<dbReference type="InterPro" id="IPR004090">
    <property type="entry name" value="Chemotax_Me-accpt_rcpt"/>
</dbReference>
<proteinExistence type="inferred from homology"/>
<feature type="domain" description="Methyl-accepting transducer" evidence="7">
    <location>
        <begin position="181"/>
        <end position="407"/>
    </location>
</feature>
<evidence type="ECO:0000256" key="3">
    <source>
        <dbReference type="ARBA" id="ARBA00023224"/>
    </source>
</evidence>
<evidence type="ECO:0000259" key="8">
    <source>
        <dbReference type="PROSITE" id="PS50192"/>
    </source>
</evidence>
<keyword evidence="6" id="KW-1133">Transmembrane helix</keyword>
<comment type="similarity">
    <text evidence="4">Belongs to the methyl-accepting chemotaxis (MCP) protein family.</text>
</comment>
<evidence type="ECO:0000256" key="1">
    <source>
        <dbReference type="ARBA" id="ARBA00004429"/>
    </source>
</evidence>
<dbReference type="GO" id="GO:0005886">
    <property type="term" value="C:plasma membrane"/>
    <property type="evidence" value="ECO:0007669"/>
    <property type="project" value="UniProtKB-SubCell"/>
</dbReference>
<reference evidence="9" key="2">
    <citation type="submission" date="2020-09" db="EMBL/GenBank/DDBJ databases">
        <authorList>
            <person name="Sun Q."/>
            <person name="Zhou Y."/>
        </authorList>
    </citation>
    <scope>NUCLEOTIDE SEQUENCE</scope>
    <source>
        <strain evidence="9">CGMCC 1.15254</strain>
    </source>
</reference>
<keyword evidence="6" id="KW-0812">Transmembrane</keyword>
<keyword evidence="10" id="KW-1185">Reference proteome</keyword>
<keyword evidence="3 5" id="KW-0807">Transducer</keyword>